<dbReference type="KEGG" id="ctes:O987_27705"/>
<dbReference type="PANTHER" id="PTHR30537">
    <property type="entry name" value="HTH-TYPE TRANSCRIPTIONAL REGULATOR"/>
    <property type="match status" value="1"/>
</dbReference>
<keyword evidence="3" id="KW-0238">DNA-binding</keyword>
<dbReference type="InterPro" id="IPR036390">
    <property type="entry name" value="WH_DNA-bd_sf"/>
</dbReference>
<gene>
    <name evidence="6" type="ORF">O987_27705</name>
</gene>
<evidence type="ECO:0000256" key="4">
    <source>
        <dbReference type="ARBA" id="ARBA00023163"/>
    </source>
</evidence>
<dbReference type="GO" id="GO:0006351">
    <property type="term" value="P:DNA-templated transcription"/>
    <property type="evidence" value="ECO:0007669"/>
    <property type="project" value="TreeGrafter"/>
</dbReference>
<dbReference type="AlphaFoldDB" id="A0A076PRZ4"/>
<dbReference type="HOGENOM" id="CLU_039613_16_2_4"/>
<evidence type="ECO:0000256" key="3">
    <source>
        <dbReference type="ARBA" id="ARBA00023125"/>
    </source>
</evidence>
<dbReference type="Gene3D" id="1.10.10.10">
    <property type="entry name" value="Winged helix-like DNA-binding domain superfamily/Winged helix DNA-binding domain"/>
    <property type="match status" value="1"/>
</dbReference>
<comment type="similarity">
    <text evidence="1">Belongs to the LysR transcriptional regulatory family.</text>
</comment>
<dbReference type="Pfam" id="PF00126">
    <property type="entry name" value="HTH_1"/>
    <property type="match status" value="1"/>
</dbReference>
<evidence type="ECO:0000256" key="2">
    <source>
        <dbReference type="ARBA" id="ARBA00023015"/>
    </source>
</evidence>
<organism evidence="6 7">
    <name type="scientific">Comamonas testosteroni TK102</name>
    <dbReference type="NCBI Taxonomy" id="1392005"/>
    <lineage>
        <taxon>Bacteria</taxon>
        <taxon>Pseudomonadati</taxon>
        <taxon>Pseudomonadota</taxon>
        <taxon>Betaproteobacteria</taxon>
        <taxon>Burkholderiales</taxon>
        <taxon>Comamonadaceae</taxon>
        <taxon>Comamonas</taxon>
    </lineage>
</organism>
<dbReference type="SUPFAM" id="SSF53850">
    <property type="entry name" value="Periplasmic binding protein-like II"/>
    <property type="match status" value="1"/>
</dbReference>
<keyword evidence="2" id="KW-0805">Transcription regulation</keyword>
<proteinExistence type="inferred from homology"/>
<feature type="domain" description="HTH lysR-type" evidence="5">
    <location>
        <begin position="4"/>
        <end position="61"/>
    </location>
</feature>
<dbReference type="Gene3D" id="3.40.190.290">
    <property type="match status" value="1"/>
</dbReference>
<dbReference type="CDD" id="cd08473">
    <property type="entry name" value="PBP2_CrgA_like_4"/>
    <property type="match status" value="1"/>
</dbReference>
<dbReference type="EMBL" id="CP006704">
    <property type="protein sequence ID" value="AIJ49589.1"/>
    <property type="molecule type" value="Genomic_DNA"/>
</dbReference>
<dbReference type="PROSITE" id="PS50931">
    <property type="entry name" value="HTH_LYSR"/>
    <property type="match status" value="1"/>
</dbReference>
<evidence type="ECO:0000313" key="6">
    <source>
        <dbReference type="EMBL" id="AIJ49589.1"/>
    </source>
</evidence>
<dbReference type="GO" id="GO:0003700">
    <property type="term" value="F:DNA-binding transcription factor activity"/>
    <property type="evidence" value="ECO:0007669"/>
    <property type="project" value="InterPro"/>
</dbReference>
<reference evidence="6 7" key="1">
    <citation type="journal article" date="2014" name="Genome Announc.">
        <title>Complete Genome Sequence of Polychlorinated Biphenyl Degrader Comamonas testosteroni TK102 (NBRC 109938).</title>
        <authorList>
            <person name="Fukuda K."/>
            <person name="Hosoyama A."/>
            <person name="Tsuchikane K."/>
            <person name="Ohji S."/>
            <person name="Yamazoe A."/>
            <person name="Fujita N."/>
            <person name="Shintani M."/>
            <person name="Kimbara K."/>
        </authorList>
    </citation>
    <scope>NUCLEOTIDE SEQUENCE [LARGE SCALE GENOMIC DNA]</scope>
    <source>
        <strain evidence="6">TK102</strain>
    </source>
</reference>
<dbReference type="InterPro" id="IPR005119">
    <property type="entry name" value="LysR_subst-bd"/>
</dbReference>
<dbReference type="Proteomes" id="UP000028782">
    <property type="component" value="Chromosome"/>
</dbReference>
<protein>
    <submittedName>
        <fullName evidence="6">LysR family transcriptional regulator</fullName>
    </submittedName>
</protein>
<dbReference type="RefSeq" id="WP_043375800.1">
    <property type="nucleotide sequence ID" value="NZ_CP006704.1"/>
</dbReference>
<accession>A0A076PRZ4</accession>
<keyword evidence="4" id="KW-0804">Transcription</keyword>
<evidence type="ECO:0000259" key="5">
    <source>
        <dbReference type="PROSITE" id="PS50931"/>
    </source>
</evidence>
<dbReference type="InterPro" id="IPR036388">
    <property type="entry name" value="WH-like_DNA-bd_sf"/>
</dbReference>
<name>A0A076PRZ4_COMTE</name>
<dbReference type="InterPro" id="IPR058163">
    <property type="entry name" value="LysR-type_TF_proteobact-type"/>
</dbReference>
<evidence type="ECO:0000313" key="7">
    <source>
        <dbReference type="Proteomes" id="UP000028782"/>
    </source>
</evidence>
<dbReference type="PANTHER" id="PTHR30537:SF31">
    <property type="entry name" value="TRANSCRIPTIONAL REGULATOR, LYSR FAMILY"/>
    <property type="match status" value="1"/>
</dbReference>
<sequence>MKLPDLNELYYFAQVVEHGGFAPAGRALGLPKSKLSRRVALLEDRLGAQLLLRSTRSFAVTEVGKRYYQHCRAMLTEAEAAEESVALVHSEPCGKVRMSCPVALLASRVGHMLGEFMRQYPRVELQVDETNRRVDVVGEGLDLALRVRPPPLQDSDLVLRTLAERRQCLVAAPELLQRLGPPGGPMDLSAWPSLDTGGVQETHRWVLHGPDAVRAEVRHQPRLVTQSMLALRDAAVLGAGVVQLPNMFVREELRSGTLVQVLPGWQPRPEIIHAVYASRRGQLPAVRTLLDHLAQSFRTLPED</sequence>
<dbReference type="InterPro" id="IPR000847">
    <property type="entry name" value="LysR_HTH_N"/>
</dbReference>
<evidence type="ECO:0000256" key="1">
    <source>
        <dbReference type="ARBA" id="ARBA00009437"/>
    </source>
</evidence>
<dbReference type="SUPFAM" id="SSF46785">
    <property type="entry name" value="Winged helix' DNA-binding domain"/>
    <property type="match status" value="1"/>
</dbReference>
<dbReference type="GO" id="GO:0043565">
    <property type="term" value="F:sequence-specific DNA binding"/>
    <property type="evidence" value="ECO:0007669"/>
    <property type="project" value="TreeGrafter"/>
</dbReference>
<dbReference type="FunFam" id="1.10.10.10:FF:000001">
    <property type="entry name" value="LysR family transcriptional regulator"/>
    <property type="match status" value="1"/>
</dbReference>
<dbReference type="NCBIfam" id="NF011573">
    <property type="entry name" value="PRK14997.1"/>
    <property type="match status" value="1"/>
</dbReference>
<dbReference type="Pfam" id="PF03466">
    <property type="entry name" value="LysR_substrate"/>
    <property type="match status" value="1"/>
</dbReference>